<dbReference type="PRINTS" id="PR01415">
    <property type="entry name" value="ANKYRIN"/>
</dbReference>
<accession>A0A0N0NLB4</accession>
<dbReference type="Pfam" id="PF00023">
    <property type="entry name" value="Ank"/>
    <property type="match status" value="1"/>
</dbReference>
<feature type="repeat" description="ANK" evidence="3">
    <location>
        <begin position="1164"/>
        <end position="1196"/>
    </location>
</feature>
<dbReference type="SUPFAM" id="SSF48403">
    <property type="entry name" value="Ankyrin repeat"/>
    <property type="match status" value="2"/>
</dbReference>
<feature type="repeat" description="ANK" evidence="3">
    <location>
        <begin position="1299"/>
        <end position="1331"/>
    </location>
</feature>
<evidence type="ECO:0000259" key="6">
    <source>
        <dbReference type="Pfam" id="PF24883"/>
    </source>
</evidence>
<dbReference type="RefSeq" id="XP_017998951.1">
    <property type="nucleotide sequence ID" value="XM_018144821.1"/>
</dbReference>
<dbReference type="InterPro" id="IPR054471">
    <property type="entry name" value="GPIID_WHD"/>
</dbReference>
<organism evidence="7 8">
    <name type="scientific">Cyphellophora attinorum</name>
    <dbReference type="NCBI Taxonomy" id="1664694"/>
    <lineage>
        <taxon>Eukaryota</taxon>
        <taxon>Fungi</taxon>
        <taxon>Dikarya</taxon>
        <taxon>Ascomycota</taxon>
        <taxon>Pezizomycotina</taxon>
        <taxon>Eurotiomycetes</taxon>
        <taxon>Chaetothyriomycetidae</taxon>
        <taxon>Chaetothyriales</taxon>
        <taxon>Cyphellophoraceae</taxon>
        <taxon>Cyphellophora</taxon>
    </lineage>
</organism>
<dbReference type="OrthoDB" id="1577640at2759"/>
<dbReference type="PANTHER" id="PTHR24198">
    <property type="entry name" value="ANKYRIN REPEAT AND PROTEIN KINASE DOMAIN-CONTAINING PROTEIN"/>
    <property type="match status" value="1"/>
</dbReference>
<evidence type="ECO:0000256" key="3">
    <source>
        <dbReference type="PROSITE-ProRule" id="PRU00023"/>
    </source>
</evidence>
<feature type="repeat" description="ANK" evidence="3">
    <location>
        <begin position="1132"/>
        <end position="1164"/>
    </location>
</feature>
<evidence type="ECO:0000313" key="8">
    <source>
        <dbReference type="Proteomes" id="UP000038010"/>
    </source>
</evidence>
<feature type="repeat" description="ANK" evidence="3">
    <location>
        <begin position="1100"/>
        <end position="1132"/>
    </location>
</feature>
<feature type="compositionally biased region" description="Polar residues" evidence="4">
    <location>
        <begin position="1407"/>
        <end position="1418"/>
    </location>
</feature>
<evidence type="ECO:0000259" key="5">
    <source>
        <dbReference type="Pfam" id="PF22939"/>
    </source>
</evidence>
<dbReference type="VEuPathDB" id="FungiDB:AB675_4667"/>
<feature type="repeat" description="ANK" evidence="3">
    <location>
        <begin position="1266"/>
        <end position="1298"/>
    </location>
</feature>
<feature type="repeat" description="ANK" evidence="3">
    <location>
        <begin position="1200"/>
        <end position="1232"/>
    </location>
</feature>
<dbReference type="Gene3D" id="1.25.40.20">
    <property type="entry name" value="Ankyrin repeat-containing domain"/>
    <property type="match status" value="5"/>
</dbReference>
<keyword evidence="2 3" id="KW-0040">ANK repeat</keyword>
<dbReference type="STRING" id="1664694.A0A0N0NLB4"/>
<dbReference type="InterPro" id="IPR002110">
    <property type="entry name" value="Ankyrin_rpt"/>
</dbReference>
<keyword evidence="8" id="KW-1185">Reference proteome</keyword>
<comment type="caution">
    <text evidence="7">The sequence shown here is derived from an EMBL/GenBank/DDBJ whole genome shotgun (WGS) entry which is preliminary data.</text>
</comment>
<dbReference type="Gene3D" id="3.40.50.300">
    <property type="entry name" value="P-loop containing nucleotide triphosphate hydrolases"/>
    <property type="match status" value="1"/>
</dbReference>
<evidence type="ECO:0000256" key="2">
    <source>
        <dbReference type="ARBA" id="ARBA00023043"/>
    </source>
</evidence>
<name>A0A0N0NLB4_9EURO</name>
<dbReference type="SMART" id="SM00248">
    <property type="entry name" value="ANK"/>
    <property type="match status" value="19"/>
</dbReference>
<dbReference type="Proteomes" id="UP000038010">
    <property type="component" value="Unassembled WGS sequence"/>
</dbReference>
<sequence>MDPLVMPIITGILKVLDVFMKAGSSVKDIKHAKADHARLSSEASQLYGLLLDLQYRVEATSVDDSCLNKFKLLAQENGPIQQMQNSLEEILKQLPGPGKGERFIAKVMWPWNKKDADEVLQRIERVKSIVHCAILGDLTAMVTVVHQNINDLTEQVKTLDLRTVDLKSRSIQDQQHKIAQWLKIPDPSTNYYSALQKRQPGTGLWLLEAEQFGQWLSDTTSLMWLHGIPGCGKTVLSAAALQHLLQLQDADHEIAVAYFYFDFNDNAKQRTDKMVRSILHQVASRTAAGRQAMEAVYERCDNGQRQPSSTTIWELLQDILSAASSAYIVLDALDECTDLEALMDHLTSLARKQISGLRILATSRREKEIEEAISSIPHVDVGIHSAIVDVDINTYIEVRLNQDPKMQKWSGRKDEISEHLMAKADGMFYWVHCQLETIRRCVMPPELQKALESLPTTLDETYDRILEQLDSQGYLLHALTVLQWLCYSVRPLSLPQIVEILAIDVADGAGFLPENRLPEPESIRTICSSLIDIYVADRNDQEHRPWTTMVRLSHNSVKEYLKSERCGYKASFAPRISHEIIAKASLHYLLYLADQGHTTKTQATVRYPLARRVAEQWWEHAHNVGRDLDQKIVNLVLRLMSDDNAGLKFCIRLHNPDIGVWALHQSAFRCCYAPLLYYAAMFGLSEVVSTILENGSEVTDEEGSLDTALLSATGGGHATVVQMLLDHGANVNAPARNGSTCPIAVDMDSFTAKYNVPTQQELMQGRQGWTALILASELGREAVVKVLLDRNDIDVDARREDGVTALHAASERKRKEVVRMLLNKGANVDIAGGPYKTTALHEACQNGCNEVVQMLIARGASADIERGRGHWEISDPFSRAGIAKSPLWAAVKYRSVEMVKSMLEGSAKIDFNGRSYRSALQEASGAYGDGVILQMLLDRDAQAELAEESLNEALYEAARWSQKKVAQMLLDRIAKIGVTRRAHRTALQGASSGGSMELVQVLLDKYGDTSFTDELTLATALVLASMNGCLEVVELLSNKVADINAVVGDCFLGERSAEDDEQPNPGTALQVASYNGRSAVVQILLDHGADIDRTGSPVGHPETALSLAVKARRKDVVTLLLDKGADASLISDSAAALRYASGTGRETMVRMLLDKGTDVHAFGEGGTALQGAAYRGHAKVVEILLDEGVDVNVVGNNRPRHETALQLASWGGHGAIVRMLLNKRADVNAADRTGQTALHDASNKGHVAIVRMLLENGANVNAADRTGRTALHDASNESHEAIVRMLVENGANVNAADRTGRTALHDASNKGHETIVQMLVENGANVNAVDMHGRSALHWASKGGHKSVMRVLREAGAVGLPARGMNVERTSESTDVQSTTSGDAAEHLLARSSKENALEGEQVGQELAQSFEENSTTD</sequence>
<protein>
    <submittedName>
        <fullName evidence="7">Ankyrin-3</fullName>
    </submittedName>
</protein>
<dbReference type="InterPro" id="IPR056884">
    <property type="entry name" value="NPHP3-like_N"/>
</dbReference>
<proteinExistence type="predicted"/>
<feature type="domain" description="GPI inositol-deacylase winged helix" evidence="5">
    <location>
        <begin position="478"/>
        <end position="573"/>
    </location>
</feature>
<dbReference type="Pfam" id="PF24883">
    <property type="entry name" value="NPHP3_N"/>
    <property type="match status" value="1"/>
</dbReference>
<feature type="repeat" description="ANK" evidence="3">
    <location>
        <begin position="1064"/>
        <end position="1096"/>
    </location>
</feature>
<dbReference type="PROSITE" id="PS50088">
    <property type="entry name" value="ANK_REPEAT"/>
    <property type="match status" value="12"/>
</dbReference>
<gene>
    <name evidence="7" type="ORF">AB675_4667</name>
</gene>
<evidence type="ECO:0000256" key="4">
    <source>
        <dbReference type="SAM" id="MobiDB-lite"/>
    </source>
</evidence>
<dbReference type="EMBL" id="LFJN01000016">
    <property type="protein sequence ID" value="KPI38988.1"/>
    <property type="molecule type" value="Genomic_DNA"/>
</dbReference>
<dbReference type="Pfam" id="PF22939">
    <property type="entry name" value="WHD_GPIID"/>
    <property type="match status" value="1"/>
</dbReference>
<feature type="repeat" description="ANK" evidence="3">
    <location>
        <begin position="704"/>
        <end position="736"/>
    </location>
</feature>
<feature type="domain" description="Nephrocystin 3-like N-terminal" evidence="6">
    <location>
        <begin position="201"/>
        <end position="364"/>
    </location>
</feature>
<feature type="repeat" description="ANK" evidence="3">
    <location>
        <begin position="1332"/>
        <end position="1357"/>
    </location>
</feature>
<dbReference type="PANTHER" id="PTHR24198:SF165">
    <property type="entry name" value="ANKYRIN REPEAT-CONTAINING PROTEIN-RELATED"/>
    <property type="match status" value="1"/>
</dbReference>
<dbReference type="Pfam" id="PF13637">
    <property type="entry name" value="Ank_4"/>
    <property type="match status" value="2"/>
</dbReference>
<dbReference type="InterPro" id="IPR027417">
    <property type="entry name" value="P-loop_NTPase"/>
</dbReference>
<keyword evidence="1" id="KW-0677">Repeat</keyword>
<feature type="repeat" description="ANK" evidence="3">
    <location>
        <begin position="801"/>
        <end position="833"/>
    </location>
</feature>
<reference evidence="7 8" key="1">
    <citation type="submission" date="2015-06" db="EMBL/GenBank/DDBJ databases">
        <title>Draft genome of the ant-associated black yeast Phialophora attae CBS 131958.</title>
        <authorList>
            <person name="Moreno L.F."/>
            <person name="Stielow B.J."/>
            <person name="de Hoog S."/>
            <person name="Vicente V.A."/>
            <person name="Weiss V.A."/>
            <person name="de Vries M."/>
            <person name="Cruz L.M."/>
            <person name="Souza E.M."/>
        </authorList>
    </citation>
    <scope>NUCLEOTIDE SEQUENCE [LARGE SCALE GENOMIC DNA]</scope>
    <source>
        <strain evidence="7 8">CBS 131958</strain>
    </source>
</reference>
<dbReference type="PROSITE" id="PS50297">
    <property type="entry name" value="ANK_REP_REGION"/>
    <property type="match status" value="11"/>
</dbReference>
<dbReference type="Pfam" id="PF12796">
    <property type="entry name" value="Ank_2"/>
    <property type="match status" value="4"/>
</dbReference>
<feature type="repeat" description="ANK" evidence="3">
    <location>
        <begin position="835"/>
        <end position="867"/>
    </location>
</feature>
<evidence type="ECO:0000256" key="1">
    <source>
        <dbReference type="ARBA" id="ARBA00022737"/>
    </source>
</evidence>
<feature type="repeat" description="ANK" evidence="3">
    <location>
        <begin position="1233"/>
        <end position="1265"/>
    </location>
</feature>
<dbReference type="SUPFAM" id="SSF52540">
    <property type="entry name" value="P-loop containing nucleoside triphosphate hydrolases"/>
    <property type="match status" value="1"/>
</dbReference>
<feature type="region of interest" description="Disordered" evidence="4">
    <location>
        <begin position="1392"/>
        <end position="1418"/>
    </location>
</feature>
<dbReference type="InterPro" id="IPR036770">
    <property type="entry name" value="Ankyrin_rpt-contain_sf"/>
</dbReference>
<evidence type="ECO:0000313" key="7">
    <source>
        <dbReference type="EMBL" id="KPI38988.1"/>
    </source>
</evidence>
<dbReference type="GeneID" id="28736701"/>